<comment type="caution">
    <text evidence="5">The sequence shown here is derived from an EMBL/GenBank/DDBJ whole genome shotgun (WGS) entry which is preliminary data.</text>
</comment>
<dbReference type="EC" id="5.2.1.8" evidence="1"/>
<dbReference type="PANTHER" id="PTHR45625:SF4">
    <property type="entry name" value="PEPTIDYLPROLYL ISOMERASE DOMAIN AND WD REPEAT-CONTAINING PROTEIN 1"/>
    <property type="match status" value="1"/>
</dbReference>
<dbReference type="Gene3D" id="2.40.100.10">
    <property type="entry name" value="Cyclophilin-like"/>
    <property type="match status" value="1"/>
</dbReference>
<dbReference type="EMBL" id="JAHVHU010000008">
    <property type="protein sequence ID" value="MBY5958268.1"/>
    <property type="molecule type" value="Genomic_DNA"/>
</dbReference>
<dbReference type="PRINTS" id="PR00153">
    <property type="entry name" value="CSAPPISMRASE"/>
</dbReference>
<dbReference type="Pfam" id="PF13646">
    <property type="entry name" value="HEAT_2"/>
    <property type="match status" value="1"/>
</dbReference>
<proteinExistence type="predicted"/>
<keyword evidence="2" id="KW-0697">Rotamase</keyword>
<evidence type="ECO:0000256" key="2">
    <source>
        <dbReference type="ARBA" id="ARBA00023110"/>
    </source>
</evidence>
<dbReference type="InterPro" id="IPR011989">
    <property type="entry name" value="ARM-like"/>
</dbReference>
<name>A0A953HP82_9BACT</name>
<gene>
    <name evidence="5" type="ORF">KUV50_09010</name>
</gene>
<organism evidence="5 6">
    <name type="scientific">Membranihabitans marinus</name>
    <dbReference type="NCBI Taxonomy" id="1227546"/>
    <lineage>
        <taxon>Bacteria</taxon>
        <taxon>Pseudomonadati</taxon>
        <taxon>Bacteroidota</taxon>
        <taxon>Saprospiria</taxon>
        <taxon>Saprospirales</taxon>
        <taxon>Saprospiraceae</taxon>
        <taxon>Membranihabitans</taxon>
    </lineage>
</organism>
<feature type="domain" description="PPIase cyclophilin-type" evidence="4">
    <location>
        <begin position="576"/>
        <end position="698"/>
    </location>
</feature>
<reference evidence="5" key="1">
    <citation type="submission" date="2021-06" db="EMBL/GenBank/DDBJ databases">
        <title>44 bacteria genomes isolated from Dapeng, Shenzhen.</title>
        <authorList>
            <person name="Zheng W."/>
            <person name="Yu S."/>
            <person name="Huang Y."/>
        </authorList>
    </citation>
    <scope>NUCLEOTIDE SEQUENCE</scope>
    <source>
        <strain evidence="5">DP5N28-2</strain>
    </source>
</reference>
<evidence type="ECO:0000256" key="1">
    <source>
        <dbReference type="ARBA" id="ARBA00013194"/>
    </source>
</evidence>
<dbReference type="InterPro" id="IPR016024">
    <property type="entry name" value="ARM-type_fold"/>
</dbReference>
<dbReference type="GO" id="GO:0003755">
    <property type="term" value="F:peptidyl-prolyl cis-trans isomerase activity"/>
    <property type="evidence" value="ECO:0007669"/>
    <property type="project" value="UniProtKB-KW"/>
</dbReference>
<keyword evidence="6" id="KW-1185">Reference proteome</keyword>
<dbReference type="Pfam" id="PF00160">
    <property type="entry name" value="Pro_isomerase"/>
    <property type="match status" value="1"/>
</dbReference>
<dbReference type="PANTHER" id="PTHR45625">
    <property type="entry name" value="PEPTIDYL-PROLYL CIS-TRANS ISOMERASE-RELATED"/>
    <property type="match status" value="1"/>
</dbReference>
<keyword evidence="3 5" id="KW-0413">Isomerase</keyword>
<accession>A0A953HP82</accession>
<sequence>MLSMLSRIDARMTSSLHCFISVIRGKGGQDLDLQGKTSSDLMGLRWFSRINTVLIFLIGVMGLVSCSQDESGGEGPIITKVNIALDSVQFQKVYNLIDQGEQDSLLLYLSHPDPSFRVLAIRGFSGMMDEAYIDTVGSGILDPIPEVRRITAYVLGQSYHERAVPYLLKVFQNQDSLGIDPMTFRYALEGMGKCADSSFLSHLAGITTYQPTDTLLMEGQCLGLLKMAERGFSDPTATARMVKYLKDTVYSRSVRLIAANYLAVENSNNREIYRQELIESFEAEENPEIRMFIGTAIGKSGSEAESWIRRTLRIEKDDRVCIALLRGCTALPLAVRHRIWAGTLRDQNSQVARTAAGLIMEYGSSVYSDTYANWAFGNYAPEVYARLLGAGNKYVSNVRFRQMVQDLIFRRMRSTKDPFLKSDFIMAAGQRMETARHLIAYDAEETPPVVRISIIEALIQAANAADRLGSRERQFLIERWESGDVAALAVLSPFFAKNKMWFPELTADKARWTAQSTAISMPGGIEARMAVDKARQQLFGIEYDPLFYRKDQFYTHPVDWKLYEQLSDQPRAEIFTSAGAMAVELFKKEAPATVLNFIQLAESGYYDGKLIHRVVPNFVLQGGGNRGDGYGSMDYTIRSEVGPQYYDQSGILGMASAGLHTESQQWFVTLRPALHLNGRYTQFARVVSGQDILPLIRRGDQIETIKIHR</sequence>
<dbReference type="InterPro" id="IPR044666">
    <property type="entry name" value="Cyclophilin_A-like"/>
</dbReference>
<dbReference type="AlphaFoldDB" id="A0A953HP82"/>
<dbReference type="SUPFAM" id="SSF48371">
    <property type="entry name" value="ARM repeat"/>
    <property type="match status" value="1"/>
</dbReference>
<evidence type="ECO:0000256" key="3">
    <source>
        <dbReference type="ARBA" id="ARBA00023235"/>
    </source>
</evidence>
<protein>
    <recommendedName>
        <fullName evidence="1">peptidylprolyl isomerase</fullName>
        <ecNumber evidence="1">5.2.1.8</ecNumber>
    </recommendedName>
</protein>
<dbReference type="RefSeq" id="WP_222579806.1">
    <property type="nucleotide sequence ID" value="NZ_JAHVHU010000008.1"/>
</dbReference>
<dbReference type="SUPFAM" id="SSF50891">
    <property type="entry name" value="Cyclophilin-like"/>
    <property type="match status" value="1"/>
</dbReference>
<evidence type="ECO:0000313" key="5">
    <source>
        <dbReference type="EMBL" id="MBY5958268.1"/>
    </source>
</evidence>
<dbReference type="PROSITE" id="PS50072">
    <property type="entry name" value="CSA_PPIASE_2"/>
    <property type="match status" value="1"/>
</dbReference>
<evidence type="ECO:0000259" key="4">
    <source>
        <dbReference type="PROSITE" id="PS50072"/>
    </source>
</evidence>
<dbReference type="InterPro" id="IPR029000">
    <property type="entry name" value="Cyclophilin-like_dom_sf"/>
</dbReference>
<dbReference type="CDD" id="cd00317">
    <property type="entry name" value="cyclophilin"/>
    <property type="match status" value="1"/>
</dbReference>
<dbReference type="Proteomes" id="UP000753961">
    <property type="component" value="Unassembled WGS sequence"/>
</dbReference>
<dbReference type="Gene3D" id="1.25.10.10">
    <property type="entry name" value="Leucine-rich Repeat Variant"/>
    <property type="match status" value="1"/>
</dbReference>
<dbReference type="InterPro" id="IPR002130">
    <property type="entry name" value="Cyclophilin-type_PPIase_dom"/>
</dbReference>
<evidence type="ECO:0000313" key="6">
    <source>
        <dbReference type="Proteomes" id="UP000753961"/>
    </source>
</evidence>